<protein>
    <submittedName>
        <fullName evidence="2">Uncharacterized protein</fullName>
    </submittedName>
</protein>
<keyword evidence="3" id="KW-1185">Reference proteome</keyword>
<feature type="transmembrane region" description="Helical" evidence="1">
    <location>
        <begin position="12"/>
        <end position="31"/>
    </location>
</feature>
<accession>A0ABQ5U534</accession>
<comment type="caution">
    <text evidence="2">The sequence shown here is derived from an EMBL/GenBank/DDBJ whole genome shotgun (WGS) entry which is preliminary data.</text>
</comment>
<dbReference type="Proteomes" id="UP001161409">
    <property type="component" value="Unassembled WGS sequence"/>
</dbReference>
<evidence type="ECO:0000256" key="1">
    <source>
        <dbReference type="SAM" id="Phobius"/>
    </source>
</evidence>
<reference evidence="2" key="2">
    <citation type="submission" date="2023-01" db="EMBL/GenBank/DDBJ databases">
        <title>Draft genome sequence of Sneathiella chinensis strain NBRC 103408.</title>
        <authorList>
            <person name="Sun Q."/>
            <person name="Mori K."/>
        </authorList>
    </citation>
    <scope>NUCLEOTIDE SEQUENCE</scope>
    <source>
        <strain evidence="2">NBRC 103408</strain>
    </source>
</reference>
<keyword evidence="1" id="KW-0812">Transmembrane</keyword>
<organism evidence="2 3">
    <name type="scientific">Sneathiella chinensis</name>
    <dbReference type="NCBI Taxonomy" id="349750"/>
    <lineage>
        <taxon>Bacteria</taxon>
        <taxon>Pseudomonadati</taxon>
        <taxon>Pseudomonadota</taxon>
        <taxon>Alphaproteobacteria</taxon>
        <taxon>Sneathiellales</taxon>
        <taxon>Sneathiellaceae</taxon>
        <taxon>Sneathiella</taxon>
    </lineage>
</organism>
<proteinExistence type="predicted"/>
<name>A0ABQ5U534_9PROT</name>
<evidence type="ECO:0000313" key="3">
    <source>
        <dbReference type="Proteomes" id="UP001161409"/>
    </source>
</evidence>
<keyword evidence="1" id="KW-0472">Membrane</keyword>
<keyword evidence="1" id="KW-1133">Transmembrane helix</keyword>
<dbReference type="EMBL" id="BSNF01000008">
    <property type="protein sequence ID" value="GLQ06838.1"/>
    <property type="molecule type" value="Genomic_DNA"/>
</dbReference>
<reference evidence="2" key="1">
    <citation type="journal article" date="2014" name="Int. J. Syst. Evol. Microbiol.">
        <title>Complete genome of a new Firmicutes species belonging to the dominant human colonic microbiota ('Ruminococcus bicirculans') reveals two chromosomes and a selective capacity to utilize plant glucans.</title>
        <authorList>
            <consortium name="NISC Comparative Sequencing Program"/>
            <person name="Wegmann U."/>
            <person name="Louis P."/>
            <person name="Goesmann A."/>
            <person name="Henrissat B."/>
            <person name="Duncan S.H."/>
            <person name="Flint H.J."/>
        </authorList>
    </citation>
    <scope>NUCLEOTIDE SEQUENCE</scope>
    <source>
        <strain evidence="2">NBRC 103408</strain>
    </source>
</reference>
<gene>
    <name evidence="2" type="ORF">GCM10007924_20590</name>
</gene>
<sequence length="76" mass="8447">MEMGDPFKLRLKAIGVFLICFVFGLSGICILKRYVIGRGVRLFITPMNVSQSCRMVNGVVVKRLGRDTRIAVGVMV</sequence>
<evidence type="ECO:0000313" key="2">
    <source>
        <dbReference type="EMBL" id="GLQ06838.1"/>
    </source>
</evidence>